<feature type="domain" description="4Fe-4S ferredoxin-type" evidence="10">
    <location>
        <begin position="46"/>
        <end position="81"/>
    </location>
</feature>
<dbReference type="InterPro" id="IPR012839">
    <property type="entry name" value="Organic_radical_activase"/>
</dbReference>
<keyword evidence="6" id="KW-0560">Oxidoreductase</keyword>
<sequence length="279" mass="31293">MDTPLVIDLQRFSLHDGDGIRTTVFFKGCPLSCEWCHNPEGQRFEREWMFYKDRCIGCGRCREGELTEDTCPSGARELVGRVYTLAELMRLLTRDRQCYEVSGGGVTLSGGEVMAQDMYYVAELARRLAREGISVNIDTCGLAPWSAFERIMPYADTFLYDIKAMDPQVHARYTGVDNALILDNLKRLSAAGARINIRVPVIPGVNDTPDEVRAMIEFARANVKAVRVSLLPYHRLGSDKCERLEGHQAHEFAVPSNEHMEELAGQWRAAGFADVRIGG</sequence>
<dbReference type="SFLD" id="SFLDG01066">
    <property type="entry name" value="organic_radical-activating_enz"/>
    <property type="match status" value="1"/>
</dbReference>
<evidence type="ECO:0000313" key="12">
    <source>
        <dbReference type="EMBL" id="HIU47661.1"/>
    </source>
</evidence>
<evidence type="ECO:0000256" key="2">
    <source>
        <dbReference type="ARBA" id="ARBA00009777"/>
    </source>
</evidence>
<evidence type="ECO:0000256" key="7">
    <source>
        <dbReference type="ARBA" id="ARBA00023004"/>
    </source>
</evidence>
<accession>A0A9D1S5I2</accession>
<dbReference type="GO" id="GO:0046872">
    <property type="term" value="F:metal ion binding"/>
    <property type="evidence" value="ECO:0007669"/>
    <property type="project" value="UniProtKB-KW"/>
</dbReference>
<evidence type="ECO:0000259" key="10">
    <source>
        <dbReference type="PROSITE" id="PS51379"/>
    </source>
</evidence>
<comment type="catalytic activity">
    <reaction evidence="9">
        <text>glycyl-[protein] + reduced [flavodoxin] + S-adenosyl-L-methionine = glycin-2-yl radical-[protein] + semiquinone [flavodoxin] + 5'-deoxyadenosine + L-methionine + H(+)</text>
        <dbReference type="Rhea" id="RHEA:61976"/>
        <dbReference type="Rhea" id="RHEA-COMP:10622"/>
        <dbReference type="Rhea" id="RHEA-COMP:14480"/>
        <dbReference type="Rhea" id="RHEA-COMP:15993"/>
        <dbReference type="Rhea" id="RHEA-COMP:15994"/>
        <dbReference type="ChEBI" id="CHEBI:15378"/>
        <dbReference type="ChEBI" id="CHEBI:17319"/>
        <dbReference type="ChEBI" id="CHEBI:29947"/>
        <dbReference type="ChEBI" id="CHEBI:32722"/>
        <dbReference type="ChEBI" id="CHEBI:57618"/>
        <dbReference type="ChEBI" id="CHEBI:57844"/>
        <dbReference type="ChEBI" id="CHEBI:59789"/>
        <dbReference type="ChEBI" id="CHEBI:140311"/>
    </reaction>
</comment>
<evidence type="ECO:0000256" key="5">
    <source>
        <dbReference type="ARBA" id="ARBA00022723"/>
    </source>
</evidence>
<evidence type="ECO:0000256" key="3">
    <source>
        <dbReference type="ARBA" id="ARBA00022485"/>
    </source>
</evidence>
<dbReference type="InterPro" id="IPR013785">
    <property type="entry name" value="Aldolase_TIM"/>
</dbReference>
<comment type="similarity">
    <text evidence="2">Belongs to the organic radical-activating enzymes family.</text>
</comment>
<keyword evidence="5" id="KW-0479">Metal-binding</keyword>
<dbReference type="PIRSF" id="PIRSF000371">
    <property type="entry name" value="PFL_act_enz"/>
    <property type="match status" value="1"/>
</dbReference>
<organism evidence="12 13">
    <name type="scientific">Candidatus Fimadaptatus faecigallinarum</name>
    <dbReference type="NCBI Taxonomy" id="2840814"/>
    <lineage>
        <taxon>Bacteria</taxon>
        <taxon>Bacillati</taxon>
        <taxon>Bacillota</taxon>
        <taxon>Clostridia</taxon>
        <taxon>Eubacteriales</taxon>
        <taxon>Candidatus Fimadaptatus</taxon>
    </lineage>
</organism>
<reference evidence="12" key="1">
    <citation type="submission" date="2020-10" db="EMBL/GenBank/DDBJ databases">
        <authorList>
            <person name="Gilroy R."/>
        </authorList>
    </citation>
    <scope>NUCLEOTIDE SEQUENCE</scope>
    <source>
        <strain evidence="12">ChiSxjej2B14-8506</strain>
    </source>
</reference>
<dbReference type="AlphaFoldDB" id="A0A9D1S5I2"/>
<dbReference type="SUPFAM" id="SSF102114">
    <property type="entry name" value="Radical SAM enzymes"/>
    <property type="match status" value="1"/>
</dbReference>
<dbReference type="NCBIfam" id="TIGR02494">
    <property type="entry name" value="PFLE_PFLC"/>
    <property type="match status" value="1"/>
</dbReference>
<dbReference type="InterPro" id="IPR017896">
    <property type="entry name" value="4Fe4S_Fe-S-bd"/>
</dbReference>
<dbReference type="InterPro" id="IPR007197">
    <property type="entry name" value="rSAM"/>
</dbReference>
<dbReference type="PANTHER" id="PTHR30352">
    <property type="entry name" value="PYRUVATE FORMATE-LYASE-ACTIVATING ENZYME"/>
    <property type="match status" value="1"/>
</dbReference>
<dbReference type="InterPro" id="IPR001989">
    <property type="entry name" value="Radical_activat_CS"/>
</dbReference>
<comment type="cofactor">
    <cofactor evidence="1">
        <name>[4Fe-4S] cluster</name>
        <dbReference type="ChEBI" id="CHEBI:49883"/>
    </cofactor>
</comment>
<dbReference type="Proteomes" id="UP000824123">
    <property type="component" value="Unassembled WGS sequence"/>
</dbReference>
<dbReference type="GO" id="GO:0016491">
    <property type="term" value="F:oxidoreductase activity"/>
    <property type="evidence" value="ECO:0007669"/>
    <property type="project" value="UniProtKB-KW"/>
</dbReference>
<protein>
    <submittedName>
        <fullName evidence="12">Glycyl-radical enzyme activating protein</fullName>
    </submittedName>
</protein>
<dbReference type="Gene3D" id="3.20.20.70">
    <property type="entry name" value="Aldolase class I"/>
    <property type="match status" value="1"/>
</dbReference>
<dbReference type="SFLD" id="SFLDS00029">
    <property type="entry name" value="Radical_SAM"/>
    <property type="match status" value="1"/>
</dbReference>
<dbReference type="CDD" id="cd01335">
    <property type="entry name" value="Radical_SAM"/>
    <property type="match status" value="1"/>
</dbReference>
<evidence type="ECO:0000256" key="8">
    <source>
        <dbReference type="ARBA" id="ARBA00023014"/>
    </source>
</evidence>
<dbReference type="InterPro" id="IPR058240">
    <property type="entry name" value="rSAM_sf"/>
</dbReference>
<keyword evidence="3" id="KW-0004">4Fe-4S</keyword>
<dbReference type="PROSITE" id="PS01087">
    <property type="entry name" value="RADICAL_ACTIVATING"/>
    <property type="match status" value="1"/>
</dbReference>
<evidence type="ECO:0000256" key="6">
    <source>
        <dbReference type="ARBA" id="ARBA00023002"/>
    </source>
</evidence>
<dbReference type="SFLD" id="SFLDG01118">
    <property type="entry name" value="activating_enzymes__group_2"/>
    <property type="match status" value="1"/>
</dbReference>
<reference evidence="12" key="2">
    <citation type="journal article" date="2021" name="PeerJ">
        <title>Extensive microbial diversity within the chicken gut microbiome revealed by metagenomics and culture.</title>
        <authorList>
            <person name="Gilroy R."/>
            <person name="Ravi A."/>
            <person name="Getino M."/>
            <person name="Pursley I."/>
            <person name="Horton D.L."/>
            <person name="Alikhan N.F."/>
            <person name="Baker D."/>
            <person name="Gharbi K."/>
            <person name="Hall N."/>
            <person name="Watson M."/>
            <person name="Adriaenssens E.M."/>
            <person name="Foster-Nyarko E."/>
            <person name="Jarju S."/>
            <person name="Secka A."/>
            <person name="Antonio M."/>
            <person name="Oren A."/>
            <person name="Chaudhuri R.R."/>
            <person name="La Ragione R."/>
            <person name="Hildebrand F."/>
            <person name="Pallen M.J."/>
        </authorList>
    </citation>
    <scope>NUCLEOTIDE SEQUENCE</scope>
    <source>
        <strain evidence="12">ChiSxjej2B14-8506</strain>
    </source>
</reference>
<keyword evidence="4" id="KW-0949">S-adenosyl-L-methionine</keyword>
<dbReference type="GO" id="GO:0051539">
    <property type="term" value="F:4 iron, 4 sulfur cluster binding"/>
    <property type="evidence" value="ECO:0007669"/>
    <property type="project" value="UniProtKB-KW"/>
</dbReference>
<keyword evidence="8" id="KW-0411">Iron-sulfur</keyword>
<keyword evidence="7" id="KW-0408">Iron</keyword>
<dbReference type="EMBL" id="DVNK01000063">
    <property type="protein sequence ID" value="HIU47661.1"/>
    <property type="molecule type" value="Genomic_DNA"/>
</dbReference>
<evidence type="ECO:0000256" key="4">
    <source>
        <dbReference type="ARBA" id="ARBA00022691"/>
    </source>
</evidence>
<comment type="caution">
    <text evidence="12">The sequence shown here is derived from an EMBL/GenBank/DDBJ whole genome shotgun (WGS) entry which is preliminary data.</text>
</comment>
<evidence type="ECO:0000259" key="11">
    <source>
        <dbReference type="PROSITE" id="PS51918"/>
    </source>
</evidence>
<dbReference type="Pfam" id="PF04055">
    <property type="entry name" value="Radical_SAM"/>
    <property type="match status" value="1"/>
</dbReference>
<name>A0A9D1S5I2_9FIRM</name>
<feature type="domain" description="Radical SAM core" evidence="11">
    <location>
        <begin position="15"/>
        <end position="270"/>
    </location>
</feature>
<evidence type="ECO:0000256" key="9">
    <source>
        <dbReference type="ARBA" id="ARBA00047365"/>
    </source>
</evidence>
<gene>
    <name evidence="12" type="ORF">IAC59_10470</name>
</gene>
<evidence type="ECO:0000256" key="1">
    <source>
        <dbReference type="ARBA" id="ARBA00001966"/>
    </source>
</evidence>
<dbReference type="InterPro" id="IPR040074">
    <property type="entry name" value="BssD/PflA/YjjW"/>
</dbReference>
<dbReference type="PANTHER" id="PTHR30352:SF4">
    <property type="entry name" value="PYRUVATE FORMATE-LYASE 2-ACTIVATING ENZYME"/>
    <property type="match status" value="1"/>
</dbReference>
<proteinExistence type="inferred from homology"/>
<dbReference type="PROSITE" id="PS51379">
    <property type="entry name" value="4FE4S_FER_2"/>
    <property type="match status" value="1"/>
</dbReference>
<evidence type="ECO:0000313" key="13">
    <source>
        <dbReference type="Proteomes" id="UP000824123"/>
    </source>
</evidence>
<dbReference type="PROSITE" id="PS51918">
    <property type="entry name" value="RADICAL_SAM"/>
    <property type="match status" value="1"/>
</dbReference>
<dbReference type="InterPro" id="IPR034457">
    <property type="entry name" value="Organic_radical-activating"/>
</dbReference>